<proteinExistence type="inferred from homology"/>
<dbReference type="PROSITE" id="PS50928">
    <property type="entry name" value="ABC_TM1"/>
    <property type="match status" value="1"/>
</dbReference>
<dbReference type="PATRIC" id="fig|1238182.3.peg.2920"/>
<dbReference type="RefSeq" id="WP_009541363.1">
    <property type="nucleotide sequence ID" value="NZ_ANHY01000014.1"/>
</dbReference>
<protein>
    <submittedName>
        <fullName evidence="11">Dipeptide transport system permease protein DppC</fullName>
    </submittedName>
</protein>
<comment type="caution">
    <text evidence="11">The sequence shown here is derived from an EMBL/GenBank/DDBJ whole genome shotgun (WGS) entry which is preliminary data.</text>
</comment>
<dbReference type="Gene3D" id="1.10.3720.10">
    <property type="entry name" value="MetI-like"/>
    <property type="match status" value="1"/>
</dbReference>
<dbReference type="Proteomes" id="UP000009881">
    <property type="component" value="Unassembled WGS sequence"/>
</dbReference>
<accession>K9GUP2</accession>
<dbReference type="GO" id="GO:0005886">
    <property type="term" value="C:plasma membrane"/>
    <property type="evidence" value="ECO:0007669"/>
    <property type="project" value="UniProtKB-SubCell"/>
</dbReference>
<keyword evidence="8 9" id="KW-0472">Membrane</keyword>
<evidence type="ECO:0000256" key="5">
    <source>
        <dbReference type="ARBA" id="ARBA00022856"/>
    </source>
</evidence>
<keyword evidence="5" id="KW-0571">Peptide transport</keyword>
<evidence type="ECO:0000313" key="12">
    <source>
        <dbReference type="Proteomes" id="UP000009881"/>
    </source>
</evidence>
<dbReference type="SUPFAM" id="SSF161098">
    <property type="entry name" value="MetI-like"/>
    <property type="match status" value="1"/>
</dbReference>
<dbReference type="Pfam" id="PF00528">
    <property type="entry name" value="BPD_transp_1"/>
    <property type="match status" value="1"/>
</dbReference>
<feature type="transmembrane region" description="Helical" evidence="9">
    <location>
        <begin position="224"/>
        <end position="254"/>
    </location>
</feature>
<keyword evidence="3" id="KW-1003">Cell membrane</keyword>
<feature type="domain" description="ABC transmembrane type-1" evidence="10">
    <location>
        <begin position="107"/>
        <end position="296"/>
    </location>
</feature>
<dbReference type="Pfam" id="PF12911">
    <property type="entry name" value="OppC_N"/>
    <property type="match status" value="1"/>
</dbReference>
<dbReference type="PANTHER" id="PTHR43386">
    <property type="entry name" value="OLIGOPEPTIDE TRANSPORT SYSTEM PERMEASE PROTEIN APPC"/>
    <property type="match status" value="1"/>
</dbReference>
<evidence type="ECO:0000256" key="7">
    <source>
        <dbReference type="ARBA" id="ARBA00022989"/>
    </source>
</evidence>
<comment type="similarity">
    <text evidence="9">Belongs to the binding-protein-dependent transport system permease family.</text>
</comment>
<feature type="transmembrane region" description="Helical" evidence="9">
    <location>
        <begin position="155"/>
        <end position="179"/>
    </location>
</feature>
<sequence length="309" mass="33133">MTTAVPASSAGASSAASPDRAARTQSPFWRNMRKFADNRLALASGVVVLLFVVMAVAAPLIAPHDPNATDLFRRLQPPAWMAGGEWAYPLGCDALGRDILSRIIYGARISIFIGTAVILVATTIGILAGLAAGYLRGWVDTAISRLVDILLAFPYLIFAIGLMAMMGPGLSNIVIALAYKEWVIPCRVVRGETLAAREMEYVEAARALGAGRARIMWREILPNILSPVVVVSTIRMANVIILEASLSFLGLGVQPPTASWGSMVADGRAFMLEAWWVSTFPGLAILLLVLSLNVASQGLRDAFDPKFHD</sequence>
<evidence type="ECO:0000313" key="11">
    <source>
        <dbReference type="EMBL" id="EKV28942.1"/>
    </source>
</evidence>
<keyword evidence="4 9" id="KW-0812">Transmembrane</keyword>
<feature type="transmembrane region" description="Helical" evidence="9">
    <location>
        <begin position="109"/>
        <end position="135"/>
    </location>
</feature>
<evidence type="ECO:0000259" key="10">
    <source>
        <dbReference type="PROSITE" id="PS50928"/>
    </source>
</evidence>
<dbReference type="OrthoDB" id="9766870at2"/>
<evidence type="ECO:0000256" key="3">
    <source>
        <dbReference type="ARBA" id="ARBA00022475"/>
    </source>
</evidence>
<comment type="subcellular location">
    <subcellularLocation>
        <location evidence="1 9">Cell membrane</location>
        <topology evidence="1 9">Multi-pass membrane protein</topology>
    </subcellularLocation>
</comment>
<keyword evidence="7 9" id="KW-1133">Transmembrane helix</keyword>
<evidence type="ECO:0000256" key="6">
    <source>
        <dbReference type="ARBA" id="ARBA00022927"/>
    </source>
</evidence>
<evidence type="ECO:0000256" key="2">
    <source>
        <dbReference type="ARBA" id="ARBA00022448"/>
    </source>
</evidence>
<evidence type="ECO:0000256" key="1">
    <source>
        <dbReference type="ARBA" id="ARBA00004651"/>
    </source>
</evidence>
<dbReference type="eggNOG" id="COG1173">
    <property type="taxonomic scope" value="Bacteria"/>
</dbReference>
<keyword evidence="12" id="KW-1185">Reference proteome</keyword>
<dbReference type="PANTHER" id="PTHR43386:SF1">
    <property type="entry name" value="D,D-DIPEPTIDE TRANSPORT SYSTEM PERMEASE PROTEIN DDPC-RELATED"/>
    <property type="match status" value="1"/>
</dbReference>
<evidence type="ECO:0000256" key="9">
    <source>
        <dbReference type="RuleBase" id="RU363032"/>
    </source>
</evidence>
<name>K9GUP2_9PROT</name>
<dbReference type="InterPro" id="IPR000515">
    <property type="entry name" value="MetI-like"/>
</dbReference>
<dbReference type="InterPro" id="IPR050366">
    <property type="entry name" value="BP-dependent_transpt_permease"/>
</dbReference>
<dbReference type="InterPro" id="IPR025966">
    <property type="entry name" value="OppC_N"/>
</dbReference>
<organism evidence="11 12">
    <name type="scientific">Caenispirillum salinarum AK4</name>
    <dbReference type="NCBI Taxonomy" id="1238182"/>
    <lineage>
        <taxon>Bacteria</taxon>
        <taxon>Pseudomonadati</taxon>
        <taxon>Pseudomonadota</taxon>
        <taxon>Alphaproteobacteria</taxon>
        <taxon>Rhodospirillales</taxon>
        <taxon>Novispirillaceae</taxon>
        <taxon>Caenispirillum</taxon>
    </lineage>
</organism>
<gene>
    <name evidence="11" type="ORF">C882_0706</name>
</gene>
<evidence type="ECO:0000256" key="4">
    <source>
        <dbReference type="ARBA" id="ARBA00022692"/>
    </source>
</evidence>
<evidence type="ECO:0000256" key="8">
    <source>
        <dbReference type="ARBA" id="ARBA00023136"/>
    </source>
</evidence>
<feature type="transmembrane region" description="Helical" evidence="9">
    <location>
        <begin position="40"/>
        <end position="62"/>
    </location>
</feature>
<dbReference type="CDD" id="cd06261">
    <property type="entry name" value="TM_PBP2"/>
    <property type="match status" value="1"/>
</dbReference>
<dbReference type="GO" id="GO:0015833">
    <property type="term" value="P:peptide transport"/>
    <property type="evidence" value="ECO:0007669"/>
    <property type="project" value="UniProtKB-KW"/>
</dbReference>
<dbReference type="AlphaFoldDB" id="K9GUP2"/>
<keyword evidence="2 9" id="KW-0813">Transport</keyword>
<feature type="transmembrane region" description="Helical" evidence="9">
    <location>
        <begin position="274"/>
        <end position="295"/>
    </location>
</feature>
<dbReference type="GO" id="GO:0015031">
    <property type="term" value="P:protein transport"/>
    <property type="evidence" value="ECO:0007669"/>
    <property type="project" value="UniProtKB-KW"/>
</dbReference>
<dbReference type="EMBL" id="ANHY01000014">
    <property type="protein sequence ID" value="EKV28942.1"/>
    <property type="molecule type" value="Genomic_DNA"/>
</dbReference>
<dbReference type="InterPro" id="IPR035906">
    <property type="entry name" value="MetI-like_sf"/>
</dbReference>
<dbReference type="GO" id="GO:0055085">
    <property type="term" value="P:transmembrane transport"/>
    <property type="evidence" value="ECO:0007669"/>
    <property type="project" value="InterPro"/>
</dbReference>
<dbReference type="STRING" id="1238182.C882_0706"/>
<keyword evidence="6" id="KW-0653">Protein transport</keyword>
<reference evidence="11 12" key="1">
    <citation type="journal article" date="2013" name="Genome Announc.">
        <title>Draft Genome Sequence of an Alphaproteobacterium, Caenispirillum salinarum AK4(T), Isolated from a Solar Saltern.</title>
        <authorList>
            <person name="Khatri I."/>
            <person name="Singh A."/>
            <person name="Korpole S."/>
            <person name="Pinnaka A.K."/>
            <person name="Subramanian S."/>
        </authorList>
    </citation>
    <scope>NUCLEOTIDE SEQUENCE [LARGE SCALE GENOMIC DNA]</scope>
    <source>
        <strain evidence="11 12">AK4</strain>
    </source>
</reference>